<sequence>MEKFITVITTTETEKEAEKIAETLVSEKLAACVQIIPSIKSVYRWQGKVEKSEEHLLFIKTKESLFEKVEKAIKENHSYEVPEIISIPVNSGSKEYLEWIKSVTL</sequence>
<dbReference type="EMBL" id="FZOB01000001">
    <property type="protein sequence ID" value="SNR60259.1"/>
    <property type="molecule type" value="Genomic_DNA"/>
</dbReference>
<accession>A0A238XQK3</accession>
<organism evidence="2 3">
    <name type="scientific">Desulfurobacterium atlanticum</name>
    <dbReference type="NCBI Taxonomy" id="240169"/>
    <lineage>
        <taxon>Bacteria</taxon>
        <taxon>Pseudomonadati</taxon>
        <taxon>Aquificota</taxon>
        <taxon>Aquificia</taxon>
        <taxon>Desulfurobacteriales</taxon>
        <taxon>Desulfurobacteriaceae</taxon>
        <taxon>Desulfurobacterium</taxon>
    </lineage>
</organism>
<evidence type="ECO:0000313" key="3">
    <source>
        <dbReference type="Proteomes" id="UP000198405"/>
    </source>
</evidence>
<dbReference type="InterPro" id="IPR011322">
    <property type="entry name" value="N-reg_PII-like_a/b"/>
</dbReference>
<proteinExistence type="inferred from homology"/>
<evidence type="ECO:0000313" key="2">
    <source>
        <dbReference type="EMBL" id="SNR60259.1"/>
    </source>
</evidence>
<dbReference type="GO" id="GO:0005507">
    <property type="term" value="F:copper ion binding"/>
    <property type="evidence" value="ECO:0007669"/>
    <property type="project" value="TreeGrafter"/>
</dbReference>
<dbReference type="AlphaFoldDB" id="A0A238XQK3"/>
<gene>
    <name evidence="2" type="ORF">SAMN06265340_101118</name>
</gene>
<dbReference type="Proteomes" id="UP000198405">
    <property type="component" value="Unassembled WGS sequence"/>
</dbReference>
<dbReference type="PANTHER" id="PTHR23419:SF8">
    <property type="entry name" value="FI09726P"/>
    <property type="match status" value="1"/>
</dbReference>
<dbReference type="PANTHER" id="PTHR23419">
    <property type="entry name" value="DIVALENT CATION TOLERANCE CUTA-RELATED"/>
    <property type="match status" value="1"/>
</dbReference>
<dbReference type="GO" id="GO:0010038">
    <property type="term" value="P:response to metal ion"/>
    <property type="evidence" value="ECO:0007669"/>
    <property type="project" value="InterPro"/>
</dbReference>
<keyword evidence="3" id="KW-1185">Reference proteome</keyword>
<dbReference type="Pfam" id="PF03091">
    <property type="entry name" value="CutA1"/>
    <property type="match status" value="1"/>
</dbReference>
<dbReference type="InterPro" id="IPR004323">
    <property type="entry name" value="Ion_tolerance_CutA"/>
</dbReference>
<dbReference type="OrthoDB" id="37622at2"/>
<evidence type="ECO:0000256" key="1">
    <source>
        <dbReference type="ARBA" id="ARBA00010169"/>
    </source>
</evidence>
<name>A0A238XQK3_9BACT</name>
<reference evidence="3" key="1">
    <citation type="submission" date="2017-06" db="EMBL/GenBank/DDBJ databases">
        <authorList>
            <person name="Varghese N."/>
            <person name="Submissions S."/>
        </authorList>
    </citation>
    <scope>NUCLEOTIDE SEQUENCE [LARGE SCALE GENOMIC DNA]</scope>
    <source>
        <strain evidence="3">DSM 15668</strain>
    </source>
</reference>
<dbReference type="RefSeq" id="WP_089322155.1">
    <property type="nucleotide sequence ID" value="NZ_FZOB01000001.1"/>
</dbReference>
<dbReference type="SUPFAM" id="SSF54913">
    <property type="entry name" value="GlnB-like"/>
    <property type="match status" value="1"/>
</dbReference>
<dbReference type="Gene3D" id="3.30.70.120">
    <property type="match status" value="1"/>
</dbReference>
<dbReference type="InterPro" id="IPR015867">
    <property type="entry name" value="N-reg_PII/ATP_PRibTrfase_C"/>
</dbReference>
<comment type="similarity">
    <text evidence="1">Belongs to the CutA family.</text>
</comment>
<protein>
    <submittedName>
        <fullName evidence="2">Divalent cation tolerance protein</fullName>
    </submittedName>
</protein>